<dbReference type="Proteomes" id="UP000187209">
    <property type="component" value="Unassembled WGS sequence"/>
</dbReference>
<dbReference type="SUPFAM" id="SSF81321">
    <property type="entry name" value="Family A G protein-coupled receptor-like"/>
    <property type="match status" value="1"/>
</dbReference>
<organism evidence="9 10">
    <name type="scientific">Stentor coeruleus</name>
    <dbReference type="NCBI Taxonomy" id="5963"/>
    <lineage>
        <taxon>Eukaryota</taxon>
        <taxon>Sar</taxon>
        <taxon>Alveolata</taxon>
        <taxon>Ciliophora</taxon>
        <taxon>Postciliodesmatophora</taxon>
        <taxon>Heterotrichea</taxon>
        <taxon>Heterotrichida</taxon>
        <taxon>Stentoridae</taxon>
        <taxon>Stentor</taxon>
    </lineage>
</organism>
<evidence type="ECO:0000313" key="10">
    <source>
        <dbReference type="Proteomes" id="UP000187209"/>
    </source>
</evidence>
<feature type="transmembrane region" description="Helical" evidence="8">
    <location>
        <begin position="147"/>
        <end position="166"/>
    </location>
</feature>
<dbReference type="PANTHER" id="PTHR23112:SF0">
    <property type="entry name" value="TRANSMEMBRANE PROTEIN 116"/>
    <property type="match status" value="1"/>
</dbReference>
<sequence>MDMQENSMHLFLVATSALSLFSSCFMALIYIGYKSLRSYILSLVLLMLFGNAVKSVGVFISTNNIACGLPGYLYTTGALSGLAWSAIISYTIYEAHVINENIFVFRKTYLIIGFVIPLIMGAFPFITDSYNYGEGYCFINSDHPEKWIWRGFCLYMPVIIVTVFNYRKYRKVIEAIEYDIEMLPDKSMIMSSQNKYARKLLLYPFVVFLCYFPSIICLPFEIAFNVPDAVILVCRCLECLFGFFNTLLYAFTPKILDAVKKTIFCQKNQDSGGSNNNCTVDEDWLRGTFLRDYSELN</sequence>
<feature type="transmembrane region" description="Helical" evidence="8">
    <location>
        <begin position="230"/>
        <end position="251"/>
    </location>
</feature>
<name>A0A1R2BUF6_9CILI</name>
<evidence type="ECO:0000313" key="9">
    <source>
        <dbReference type="EMBL" id="OMJ80225.1"/>
    </source>
</evidence>
<accession>A0A1R2BUF6</accession>
<feature type="transmembrane region" description="Helical" evidence="8">
    <location>
        <begin position="40"/>
        <end position="60"/>
    </location>
</feature>
<keyword evidence="6" id="KW-0675">Receptor</keyword>
<evidence type="ECO:0000256" key="7">
    <source>
        <dbReference type="ARBA" id="ARBA00023224"/>
    </source>
</evidence>
<dbReference type="AlphaFoldDB" id="A0A1R2BUF6"/>
<evidence type="ECO:0000256" key="5">
    <source>
        <dbReference type="ARBA" id="ARBA00023136"/>
    </source>
</evidence>
<evidence type="ECO:0000256" key="4">
    <source>
        <dbReference type="ARBA" id="ARBA00023040"/>
    </source>
</evidence>
<dbReference type="EMBL" id="MPUH01000433">
    <property type="protein sequence ID" value="OMJ80225.1"/>
    <property type="molecule type" value="Genomic_DNA"/>
</dbReference>
<feature type="transmembrane region" description="Helical" evidence="8">
    <location>
        <begin position="109"/>
        <end position="127"/>
    </location>
</feature>
<keyword evidence="3 8" id="KW-1133">Transmembrane helix</keyword>
<evidence type="ECO:0000256" key="1">
    <source>
        <dbReference type="ARBA" id="ARBA00004141"/>
    </source>
</evidence>
<comment type="caution">
    <text evidence="9">The sequence shown here is derived from an EMBL/GenBank/DDBJ whole genome shotgun (WGS) entry which is preliminary data.</text>
</comment>
<dbReference type="Gene3D" id="1.20.1070.10">
    <property type="entry name" value="Rhodopsin 7-helix transmembrane proteins"/>
    <property type="match status" value="1"/>
</dbReference>
<proteinExistence type="predicted"/>
<feature type="transmembrane region" description="Helical" evidence="8">
    <location>
        <begin position="200"/>
        <end position="224"/>
    </location>
</feature>
<dbReference type="GO" id="GO:0005886">
    <property type="term" value="C:plasma membrane"/>
    <property type="evidence" value="ECO:0007669"/>
    <property type="project" value="TreeGrafter"/>
</dbReference>
<keyword evidence="2 8" id="KW-0812">Transmembrane</keyword>
<keyword evidence="4" id="KW-0297">G-protein coupled receptor</keyword>
<gene>
    <name evidence="9" type="ORF">SteCoe_19593</name>
</gene>
<dbReference type="InterPro" id="IPR022343">
    <property type="entry name" value="GCR1-cAMP_receptor"/>
</dbReference>
<evidence type="ECO:0000256" key="3">
    <source>
        <dbReference type="ARBA" id="ARBA00022989"/>
    </source>
</evidence>
<keyword evidence="5 8" id="KW-0472">Membrane</keyword>
<dbReference type="GO" id="GO:0007189">
    <property type="term" value="P:adenylate cyclase-activating G protein-coupled receptor signaling pathway"/>
    <property type="evidence" value="ECO:0007669"/>
    <property type="project" value="TreeGrafter"/>
</dbReference>
<protein>
    <recommendedName>
        <fullName evidence="11">G-protein coupled receptors family 2 profile 2 domain-containing protein</fullName>
    </recommendedName>
</protein>
<dbReference type="OrthoDB" id="305052at2759"/>
<evidence type="ECO:0000256" key="6">
    <source>
        <dbReference type="ARBA" id="ARBA00023170"/>
    </source>
</evidence>
<keyword evidence="7" id="KW-0807">Transducer</keyword>
<keyword evidence="10" id="KW-1185">Reference proteome</keyword>
<dbReference type="PRINTS" id="PR02001">
    <property type="entry name" value="GCR1CAMPR"/>
</dbReference>
<evidence type="ECO:0000256" key="2">
    <source>
        <dbReference type="ARBA" id="ARBA00022692"/>
    </source>
</evidence>
<comment type="subcellular location">
    <subcellularLocation>
        <location evidence="1">Membrane</location>
        <topology evidence="1">Multi-pass membrane protein</topology>
    </subcellularLocation>
</comment>
<dbReference type="GO" id="GO:0004930">
    <property type="term" value="F:G protein-coupled receptor activity"/>
    <property type="evidence" value="ECO:0007669"/>
    <property type="project" value="UniProtKB-KW"/>
</dbReference>
<evidence type="ECO:0008006" key="11">
    <source>
        <dbReference type="Google" id="ProtNLM"/>
    </source>
</evidence>
<dbReference type="InterPro" id="IPR022340">
    <property type="entry name" value="GPCR_GCR1_put"/>
</dbReference>
<evidence type="ECO:0000256" key="8">
    <source>
        <dbReference type="SAM" id="Phobius"/>
    </source>
</evidence>
<dbReference type="PRINTS" id="PR02000">
    <property type="entry name" value="GCR1PLANT"/>
</dbReference>
<reference evidence="9 10" key="1">
    <citation type="submission" date="2016-11" db="EMBL/GenBank/DDBJ databases">
        <title>The macronuclear genome of Stentor coeruleus: a giant cell with tiny introns.</title>
        <authorList>
            <person name="Slabodnick M."/>
            <person name="Ruby J.G."/>
            <person name="Reiff S.B."/>
            <person name="Swart E.C."/>
            <person name="Gosai S."/>
            <person name="Prabakaran S."/>
            <person name="Witkowska E."/>
            <person name="Larue G.E."/>
            <person name="Fisher S."/>
            <person name="Freeman R.M."/>
            <person name="Gunawardena J."/>
            <person name="Chu W."/>
            <person name="Stover N.A."/>
            <person name="Gregory B.D."/>
            <person name="Nowacki M."/>
            <person name="Derisi J."/>
            <person name="Roy S.W."/>
            <person name="Marshall W.F."/>
            <person name="Sood P."/>
        </authorList>
    </citation>
    <scope>NUCLEOTIDE SEQUENCE [LARGE SCALE GENOMIC DNA]</scope>
    <source>
        <strain evidence="9">WM001</strain>
    </source>
</reference>
<feature type="transmembrane region" description="Helical" evidence="8">
    <location>
        <begin position="12"/>
        <end position="33"/>
    </location>
</feature>
<dbReference type="PANTHER" id="PTHR23112">
    <property type="entry name" value="G PROTEIN-COUPLED RECEPTOR 157-RELATED"/>
    <property type="match status" value="1"/>
</dbReference>
<feature type="transmembrane region" description="Helical" evidence="8">
    <location>
        <begin position="72"/>
        <end position="93"/>
    </location>
</feature>